<dbReference type="EMBL" id="WJQU01002850">
    <property type="protein sequence ID" value="KAJ6629952.1"/>
    <property type="molecule type" value="Genomic_DNA"/>
</dbReference>
<feature type="compositionally biased region" description="Basic and acidic residues" evidence="5">
    <location>
        <begin position="165"/>
        <end position="197"/>
    </location>
</feature>
<keyword evidence="4" id="KW-0539">Nucleus</keyword>
<dbReference type="InterPro" id="IPR041913">
    <property type="entry name" value="POLD3_sf"/>
</dbReference>
<feature type="region of interest" description="Disordered" evidence="5">
    <location>
        <begin position="130"/>
        <end position="425"/>
    </location>
</feature>
<evidence type="ECO:0000313" key="6">
    <source>
        <dbReference type="EMBL" id="KAJ6629952.1"/>
    </source>
</evidence>
<dbReference type="InterPro" id="IPR019038">
    <property type="entry name" value="POLD3"/>
</dbReference>
<evidence type="ECO:0000256" key="2">
    <source>
        <dbReference type="ARBA" id="ARBA00017589"/>
    </source>
</evidence>
<accession>A0A9Q0MJ28</accession>
<keyword evidence="7" id="KW-1185">Reference proteome</keyword>
<dbReference type="AlphaFoldDB" id="A0A9Q0MJ28"/>
<evidence type="ECO:0000256" key="3">
    <source>
        <dbReference type="ARBA" id="ARBA00022705"/>
    </source>
</evidence>
<feature type="compositionally biased region" description="Basic residues" evidence="5">
    <location>
        <begin position="341"/>
        <end position="350"/>
    </location>
</feature>
<sequence>MNETLKSACFEEITHSICDADKKVNISDVSNNWNISHRDSETLLLEWIEANKNQPLNREFLIRGIDKKGNGVIAVLGEYKLEAAKQSFEKLSYSLYSVELAGKTDVKRLCVSKLNDCKWINLRSKQGKRDIEEPVKSPLKESPKHVEPPSTSKKNIQSMFSNSKPKPEVKQEAEAVECKKEKETPKKQSPKKKEQVKAPKMVTGKSSISSFFSKSSAGQQIKKKEVDPPEPMEIVSSPNLFDESSDENKPSKKVVPKNEGKRPISDVHDDCSDEIPGTPQESKKPKKMSKEKGRSSRIVKMEDSSDEEDNREEQMKLLASPEKEKENKTPPKDEKPAGVKSVRRKGRKTVSRTFKDEEGYLVTKNEIVEYSCSEDDESAVPSTELSKPMEVTPASDNTQSDKKQTKKKPSPKVKQGSILSFFSKK</sequence>
<dbReference type="GO" id="GO:0043625">
    <property type="term" value="C:delta DNA polymerase complex"/>
    <property type="evidence" value="ECO:0007669"/>
    <property type="project" value="InterPro"/>
</dbReference>
<dbReference type="PANTHER" id="PTHR17598:SF13">
    <property type="entry name" value="DNA POLYMERASE DELTA SUBUNIT 3"/>
    <property type="match status" value="1"/>
</dbReference>
<protein>
    <recommendedName>
        <fullName evidence="2">DNA polymerase delta subunit 3</fullName>
    </recommendedName>
</protein>
<comment type="subcellular location">
    <subcellularLocation>
        <location evidence="1">Nucleus</location>
    </subcellularLocation>
</comment>
<feature type="compositionally biased region" description="Basic and acidic residues" evidence="5">
    <location>
        <begin position="130"/>
        <end position="147"/>
    </location>
</feature>
<proteinExistence type="predicted"/>
<feature type="compositionally biased region" description="Low complexity" evidence="5">
    <location>
        <begin position="205"/>
        <end position="216"/>
    </location>
</feature>
<gene>
    <name evidence="6" type="ORF">Bhyg_15781</name>
</gene>
<keyword evidence="3" id="KW-0235">DNA replication</keyword>
<feature type="compositionally biased region" description="Basic and acidic residues" evidence="5">
    <location>
        <begin position="246"/>
        <end position="270"/>
    </location>
</feature>
<dbReference type="Proteomes" id="UP001151699">
    <property type="component" value="Unassembled WGS sequence"/>
</dbReference>
<evidence type="ECO:0000256" key="5">
    <source>
        <dbReference type="SAM" id="MobiDB-lite"/>
    </source>
</evidence>
<dbReference type="GO" id="GO:0003887">
    <property type="term" value="F:DNA-directed DNA polymerase activity"/>
    <property type="evidence" value="ECO:0007669"/>
    <property type="project" value="TreeGrafter"/>
</dbReference>
<dbReference type="PANTHER" id="PTHR17598">
    <property type="entry name" value="DNA POLYMERASE DELTA SUBUNIT 3"/>
    <property type="match status" value="1"/>
</dbReference>
<name>A0A9Q0MJ28_9DIPT</name>
<dbReference type="Pfam" id="PF09507">
    <property type="entry name" value="CDC27"/>
    <property type="match status" value="1"/>
</dbReference>
<dbReference type="OrthoDB" id="514823at2759"/>
<dbReference type="GO" id="GO:0006297">
    <property type="term" value="P:nucleotide-excision repair, DNA gap filling"/>
    <property type="evidence" value="ECO:0007669"/>
    <property type="project" value="TreeGrafter"/>
</dbReference>
<evidence type="ECO:0000256" key="1">
    <source>
        <dbReference type="ARBA" id="ARBA00004123"/>
    </source>
</evidence>
<feature type="compositionally biased region" description="Polar residues" evidence="5">
    <location>
        <begin position="149"/>
        <end position="164"/>
    </location>
</feature>
<feature type="compositionally biased region" description="Basic and acidic residues" evidence="5">
    <location>
        <begin position="321"/>
        <end position="337"/>
    </location>
</feature>
<dbReference type="GO" id="GO:0006271">
    <property type="term" value="P:DNA strand elongation involved in DNA replication"/>
    <property type="evidence" value="ECO:0007669"/>
    <property type="project" value="TreeGrafter"/>
</dbReference>
<feature type="compositionally biased region" description="Basic and acidic residues" evidence="5">
    <location>
        <begin position="288"/>
        <end position="303"/>
    </location>
</feature>
<reference evidence="6" key="1">
    <citation type="submission" date="2022-07" db="EMBL/GenBank/DDBJ databases">
        <authorList>
            <person name="Trinca V."/>
            <person name="Uliana J.V.C."/>
            <person name="Torres T.T."/>
            <person name="Ward R.J."/>
            <person name="Monesi N."/>
        </authorList>
    </citation>
    <scope>NUCLEOTIDE SEQUENCE</scope>
    <source>
        <strain evidence="6">HSMRA1968</strain>
        <tissue evidence="6">Whole embryos</tissue>
    </source>
</reference>
<dbReference type="GO" id="GO:1904161">
    <property type="term" value="P:DNA synthesis involved in UV-damage excision repair"/>
    <property type="evidence" value="ECO:0007669"/>
    <property type="project" value="TreeGrafter"/>
</dbReference>
<organism evidence="6 7">
    <name type="scientific">Pseudolycoriella hygida</name>
    <dbReference type="NCBI Taxonomy" id="35572"/>
    <lineage>
        <taxon>Eukaryota</taxon>
        <taxon>Metazoa</taxon>
        <taxon>Ecdysozoa</taxon>
        <taxon>Arthropoda</taxon>
        <taxon>Hexapoda</taxon>
        <taxon>Insecta</taxon>
        <taxon>Pterygota</taxon>
        <taxon>Neoptera</taxon>
        <taxon>Endopterygota</taxon>
        <taxon>Diptera</taxon>
        <taxon>Nematocera</taxon>
        <taxon>Sciaroidea</taxon>
        <taxon>Sciaridae</taxon>
        <taxon>Pseudolycoriella</taxon>
    </lineage>
</organism>
<evidence type="ECO:0000256" key="4">
    <source>
        <dbReference type="ARBA" id="ARBA00023242"/>
    </source>
</evidence>
<evidence type="ECO:0000313" key="7">
    <source>
        <dbReference type="Proteomes" id="UP001151699"/>
    </source>
</evidence>
<comment type="caution">
    <text evidence="6">The sequence shown here is derived from an EMBL/GenBank/DDBJ whole genome shotgun (WGS) entry which is preliminary data.</text>
</comment>
<dbReference type="Gene3D" id="3.90.1030.20">
    <property type="entry name" value="DNA polymerase delta, p66 (Cdc27) subunit, wHTH domain"/>
    <property type="match status" value="1"/>
</dbReference>